<evidence type="ECO:0000256" key="11">
    <source>
        <dbReference type="PIRSR" id="PIRSR018427-1"/>
    </source>
</evidence>
<keyword evidence="6 10" id="KW-0460">Magnesium</keyword>
<evidence type="ECO:0000256" key="5">
    <source>
        <dbReference type="ARBA" id="ARBA00022723"/>
    </source>
</evidence>
<dbReference type="CDD" id="cd02885">
    <property type="entry name" value="NUDIX_IPP_Isomerase"/>
    <property type="match status" value="1"/>
</dbReference>
<keyword evidence="4 10" id="KW-0963">Cytoplasm</keyword>
<comment type="subcellular location">
    <subcellularLocation>
        <location evidence="10">Cytoplasm</location>
    </subcellularLocation>
</comment>
<dbReference type="PROSITE" id="PS51462">
    <property type="entry name" value="NUDIX"/>
    <property type="match status" value="1"/>
</dbReference>
<dbReference type="GO" id="GO:0050992">
    <property type="term" value="P:dimethylallyl diphosphate biosynthetic process"/>
    <property type="evidence" value="ECO:0007669"/>
    <property type="project" value="UniProtKB-UniRule"/>
</dbReference>
<dbReference type="GO" id="GO:0008299">
    <property type="term" value="P:isoprenoid biosynthetic process"/>
    <property type="evidence" value="ECO:0007669"/>
    <property type="project" value="UniProtKB-UniRule"/>
</dbReference>
<dbReference type="EC" id="5.3.3.2" evidence="3 10"/>
<dbReference type="NCBIfam" id="NF002995">
    <property type="entry name" value="PRK03759.1"/>
    <property type="match status" value="1"/>
</dbReference>
<organism evidence="13 14">
    <name type="scientific">Kutzneria kofuensis</name>
    <dbReference type="NCBI Taxonomy" id="103725"/>
    <lineage>
        <taxon>Bacteria</taxon>
        <taxon>Bacillati</taxon>
        <taxon>Actinomycetota</taxon>
        <taxon>Actinomycetes</taxon>
        <taxon>Pseudonocardiales</taxon>
        <taxon>Pseudonocardiaceae</taxon>
        <taxon>Kutzneria</taxon>
    </lineage>
</organism>
<comment type="caution">
    <text evidence="13">The sequence shown here is derived from an EMBL/GenBank/DDBJ whole genome shotgun (WGS) entry which is preliminary data.</text>
</comment>
<evidence type="ECO:0000259" key="12">
    <source>
        <dbReference type="PROSITE" id="PS51462"/>
    </source>
</evidence>
<dbReference type="NCBIfam" id="TIGR02150">
    <property type="entry name" value="IPP_isom_1"/>
    <property type="match status" value="1"/>
</dbReference>
<evidence type="ECO:0000256" key="1">
    <source>
        <dbReference type="ARBA" id="ARBA00004826"/>
    </source>
</evidence>
<dbReference type="InterPro" id="IPR015797">
    <property type="entry name" value="NUDIX_hydrolase-like_dom_sf"/>
</dbReference>
<dbReference type="InterPro" id="IPR011876">
    <property type="entry name" value="IsopentenylPP_isomerase_typ1"/>
</dbReference>
<comment type="catalytic activity">
    <reaction evidence="10">
        <text>isopentenyl diphosphate = dimethylallyl diphosphate</text>
        <dbReference type="Rhea" id="RHEA:23284"/>
        <dbReference type="ChEBI" id="CHEBI:57623"/>
        <dbReference type="ChEBI" id="CHEBI:128769"/>
        <dbReference type="EC" id="5.3.3.2"/>
    </reaction>
</comment>
<evidence type="ECO:0000256" key="4">
    <source>
        <dbReference type="ARBA" id="ARBA00022490"/>
    </source>
</evidence>
<feature type="domain" description="Nudix hydrolase" evidence="12">
    <location>
        <begin position="30"/>
        <end position="165"/>
    </location>
</feature>
<dbReference type="Gene3D" id="3.90.79.10">
    <property type="entry name" value="Nucleoside Triphosphate Pyrophosphohydrolase"/>
    <property type="match status" value="1"/>
</dbReference>
<reference evidence="13 14" key="1">
    <citation type="submission" date="2020-08" db="EMBL/GenBank/DDBJ databases">
        <title>Sequencing the genomes of 1000 actinobacteria strains.</title>
        <authorList>
            <person name="Klenk H.-P."/>
        </authorList>
    </citation>
    <scope>NUCLEOTIDE SEQUENCE [LARGE SCALE GENOMIC DNA]</scope>
    <source>
        <strain evidence="13 14">DSM 43851</strain>
    </source>
</reference>
<evidence type="ECO:0000256" key="9">
    <source>
        <dbReference type="ARBA" id="ARBA00023235"/>
    </source>
</evidence>
<name>A0A7W9NKF8_9PSEU</name>
<comment type="cofactor">
    <cofactor evidence="10">
        <name>Mn(2+)</name>
        <dbReference type="ChEBI" id="CHEBI:29035"/>
    </cofactor>
    <text evidence="10">Binds 1 Mn(2+) ion per subunit.</text>
</comment>
<evidence type="ECO:0000256" key="2">
    <source>
        <dbReference type="ARBA" id="ARBA00007579"/>
    </source>
</evidence>
<dbReference type="Proteomes" id="UP000585638">
    <property type="component" value="Unassembled WGS sequence"/>
</dbReference>
<dbReference type="EMBL" id="JACHIR010000001">
    <property type="protein sequence ID" value="MBB5895341.1"/>
    <property type="molecule type" value="Genomic_DNA"/>
</dbReference>
<dbReference type="GO" id="GO:0005737">
    <property type="term" value="C:cytoplasm"/>
    <property type="evidence" value="ECO:0007669"/>
    <property type="project" value="UniProtKB-SubCell"/>
</dbReference>
<feature type="active site" evidence="10 11">
    <location>
        <position position="67"/>
    </location>
</feature>
<feature type="binding site" evidence="10">
    <location>
        <position position="25"/>
    </location>
    <ligand>
        <name>Mn(2+)</name>
        <dbReference type="ChEBI" id="CHEBI:29035"/>
    </ligand>
</feature>
<feature type="binding site" evidence="10">
    <location>
        <position position="115"/>
    </location>
    <ligand>
        <name>Mn(2+)</name>
        <dbReference type="ChEBI" id="CHEBI:29035"/>
    </ligand>
</feature>
<keyword evidence="9 10" id="KW-0413">Isomerase</keyword>
<dbReference type="SUPFAM" id="SSF55811">
    <property type="entry name" value="Nudix"/>
    <property type="match status" value="1"/>
</dbReference>
<dbReference type="PIRSF" id="PIRSF018427">
    <property type="entry name" value="Isopntndiph_ism"/>
    <property type="match status" value="1"/>
</dbReference>
<feature type="binding site" evidence="10">
    <location>
        <position position="69"/>
    </location>
    <ligand>
        <name>Mn(2+)</name>
        <dbReference type="ChEBI" id="CHEBI:29035"/>
    </ligand>
</feature>
<dbReference type="PANTHER" id="PTHR10885:SF0">
    <property type="entry name" value="ISOPENTENYL-DIPHOSPHATE DELTA-ISOMERASE"/>
    <property type="match status" value="1"/>
</dbReference>
<comment type="similarity">
    <text evidence="2 10">Belongs to the IPP isomerase type 1 family.</text>
</comment>
<proteinExistence type="inferred from homology"/>
<evidence type="ECO:0000256" key="7">
    <source>
        <dbReference type="ARBA" id="ARBA00023211"/>
    </source>
</evidence>
<keyword evidence="8 10" id="KW-0414">Isoprene biosynthesis</keyword>
<dbReference type="PANTHER" id="PTHR10885">
    <property type="entry name" value="ISOPENTENYL-DIPHOSPHATE DELTA-ISOMERASE"/>
    <property type="match status" value="1"/>
</dbReference>
<comment type="pathway">
    <text evidence="1 10">Isoprenoid biosynthesis; dimethylallyl diphosphate biosynthesis; dimethylallyl diphosphate from isopentenyl diphosphate: step 1/1.</text>
</comment>
<dbReference type="AlphaFoldDB" id="A0A7W9NKF8"/>
<keyword evidence="7 10" id="KW-0464">Manganese</keyword>
<evidence type="ECO:0000256" key="3">
    <source>
        <dbReference type="ARBA" id="ARBA00012057"/>
    </source>
</evidence>
<dbReference type="HAMAP" id="MF_00202">
    <property type="entry name" value="Idi"/>
    <property type="match status" value="1"/>
</dbReference>
<evidence type="ECO:0000256" key="8">
    <source>
        <dbReference type="ARBA" id="ARBA00023229"/>
    </source>
</evidence>
<feature type="binding site" evidence="10">
    <location>
        <position position="32"/>
    </location>
    <ligand>
        <name>Mn(2+)</name>
        <dbReference type="ChEBI" id="CHEBI:29035"/>
    </ligand>
</feature>
<dbReference type="InterPro" id="IPR056375">
    <property type="entry name" value="Idi_bact"/>
</dbReference>
<sequence>MAQEHVVLLDEDGYNVGTTPKATVHHGETPLHLAFSSYLVDDDGRVLLTRRALSKATFPGVWTNSCCGHPADGESMADAVRRRVKDELGLDVGQVELILPGFRYVAEQDGIVENEMCPVFRARAYGEVTADPTEVEDARWVEWPELLGMLDDPRLSTWCRLQLLQLRELGGHPNDWPVGDPAQLPPAATP</sequence>
<dbReference type="RefSeq" id="WP_184867142.1">
    <property type="nucleotide sequence ID" value="NZ_BAAAWY010000015.1"/>
</dbReference>
<dbReference type="GO" id="GO:0004452">
    <property type="term" value="F:isopentenyl-diphosphate delta-isomerase activity"/>
    <property type="evidence" value="ECO:0007669"/>
    <property type="project" value="UniProtKB-UniRule"/>
</dbReference>
<keyword evidence="5 10" id="KW-0479">Metal-binding</keyword>
<accession>A0A7W9NKF8</accession>
<evidence type="ECO:0000313" key="14">
    <source>
        <dbReference type="Proteomes" id="UP000585638"/>
    </source>
</evidence>
<evidence type="ECO:0000313" key="13">
    <source>
        <dbReference type="EMBL" id="MBB5895341.1"/>
    </source>
</evidence>
<feature type="active site" evidence="10 11">
    <location>
        <position position="115"/>
    </location>
</feature>
<dbReference type="GO" id="GO:0046872">
    <property type="term" value="F:metal ion binding"/>
    <property type="evidence" value="ECO:0007669"/>
    <property type="project" value="UniProtKB-KW"/>
</dbReference>
<dbReference type="InterPro" id="IPR000086">
    <property type="entry name" value="NUDIX_hydrolase_dom"/>
</dbReference>
<protein>
    <recommendedName>
        <fullName evidence="3 10">Isopentenyl-diphosphate Delta-isomerase</fullName>
        <shortName evidence="10">IPP isomerase</shortName>
        <ecNumber evidence="3 10">5.3.3.2</ecNumber>
    </recommendedName>
    <alternativeName>
        <fullName evidence="10">IPP:DMAPP isomerase</fullName>
    </alternativeName>
    <alternativeName>
        <fullName evidence="10">Isopentenyl pyrophosphate isomerase</fullName>
    </alternativeName>
</protein>
<evidence type="ECO:0000256" key="6">
    <source>
        <dbReference type="ARBA" id="ARBA00022842"/>
    </source>
</evidence>
<gene>
    <name evidence="10" type="primary">idi</name>
    <name evidence="13" type="ORF">BJ998_006537</name>
</gene>
<comment type="cofactor">
    <cofactor evidence="10">
        <name>Mg(2+)</name>
        <dbReference type="ChEBI" id="CHEBI:18420"/>
    </cofactor>
    <text evidence="10">Binds 1 Mg(2+) ion per subunit. The magnesium ion binds only when substrate is bound.</text>
</comment>
<evidence type="ECO:0000256" key="10">
    <source>
        <dbReference type="HAMAP-Rule" id="MF_00202"/>
    </source>
</evidence>
<dbReference type="Pfam" id="PF00293">
    <property type="entry name" value="NUDIX"/>
    <property type="match status" value="1"/>
</dbReference>
<keyword evidence="14" id="KW-1185">Reference proteome</keyword>
<feature type="binding site" evidence="10">
    <location>
        <position position="87"/>
    </location>
    <ligand>
        <name>Mg(2+)</name>
        <dbReference type="ChEBI" id="CHEBI:18420"/>
    </ligand>
</feature>
<dbReference type="UniPathway" id="UPA00059">
    <property type="reaction ID" value="UER00104"/>
</dbReference>
<feature type="binding site" evidence="10">
    <location>
        <position position="113"/>
    </location>
    <ligand>
        <name>Mn(2+)</name>
        <dbReference type="ChEBI" id="CHEBI:29035"/>
    </ligand>
</feature>
<comment type="function">
    <text evidence="10">Catalyzes the 1,3-allylic rearrangement of the homoallylic substrate isopentenyl (IPP) to its highly electrophilic allylic isomer, dimethylallyl diphosphate (DMAPP).</text>
</comment>